<feature type="compositionally biased region" description="Basic and acidic residues" evidence="1">
    <location>
        <begin position="173"/>
        <end position="183"/>
    </location>
</feature>
<gene>
    <name evidence="3" type="ORF">GP475_04360</name>
</gene>
<dbReference type="AlphaFoldDB" id="A0A7H0SN36"/>
<feature type="compositionally biased region" description="Low complexity" evidence="1">
    <location>
        <begin position="12"/>
        <end position="30"/>
    </location>
</feature>
<keyword evidence="2" id="KW-1133">Transmembrane helix</keyword>
<sequence length="328" mass="38038">MSHVQQNPPRQRAGSRPNRSGGSSPARSSGATWTGLPLWAGPTIIFAALITGLLFSLVSGEMGTAYLVCFGLSTIVVSLLIIPRGLYLTVVSAPIIFGFFTPVAAWLVTSQLSGHWLKMSRTTLITIIFPLMQFFVPLILITLIAVIVAVVRLKLLQKNNRHREQKARISRQRTAEAERRNQETVRLARQRTSAREESPNRKIQRHQESQPHLRRSDNRRTRSRQITVDELVRRSSRPRTPGSASEDIYTRRKPGAESTERSQRRYRRPEERRNSPTSADNNRDRYLGYGSEYHGFRERRDRRYYPRDNRDHWESNIRRDDRDRDLRR</sequence>
<name>A0A7H0SN36_9CORY</name>
<protein>
    <submittedName>
        <fullName evidence="3">Uncharacterized protein</fullName>
    </submittedName>
</protein>
<keyword evidence="4" id="KW-1185">Reference proteome</keyword>
<reference evidence="3 4" key="1">
    <citation type="submission" date="2019-12" db="EMBL/GenBank/DDBJ databases">
        <title>Corynebacterium sp. nov., isolated from feces of the Anser Albifrons in China.</title>
        <authorList>
            <person name="Liu Q."/>
        </authorList>
    </citation>
    <scope>NUCLEOTIDE SEQUENCE [LARGE SCALE GENOMIC DNA]</scope>
    <source>
        <strain evidence="3 4">4H37-19</strain>
    </source>
</reference>
<accession>A0A7H0SN36</accession>
<dbReference type="EMBL" id="CP046884">
    <property type="protein sequence ID" value="QNQ89961.1"/>
    <property type="molecule type" value="Genomic_DNA"/>
</dbReference>
<evidence type="ECO:0000313" key="4">
    <source>
        <dbReference type="Proteomes" id="UP000516320"/>
    </source>
</evidence>
<dbReference type="KEGG" id="cpoy:GP475_04360"/>
<feature type="region of interest" description="Disordered" evidence="1">
    <location>
        <begin position="163"/>
        <end position="328"/>
    </location>
</feature>
<feature type="region of interest" description="Disordered" evidence="1">
    <location>
        <begin position="1"/>
        <end position="30"/>
    </location>
</feature>
<proteinExistence type="predicted"/>
<feature type="transmembrane region" description="Helical" evidence="2">
    <location>
        <begin position="64"/>
        <end position="82"/>
    </location>
</feature>
<evidence type="ECO:0000313" key="3">
    <source>
        <dbReference type="EMBL" id="QNQ89961.1"/>
    </source>
</evidence>
<keyword evidence="2" id="KW-0472">Membrane</keyword>
<feature type="compositionally biased region" description="Basic and acidic residues" evidence="1">
    <location>
        <begin position="294"/>
        <end position="328"/>
    </location>
</feature>
<feature type="transmembrane region" description="Helical" evidence="2">
    <location>
        <begin position="36"/>
        <end position="58"/>
    </location>
</feature>
<evidence type="ECO:0000256" key="2">
    <source>
        <dbReference type="SAM" id="Phobius"/>
    </source>
</evidence>
<dbReference type="RefSeq" id="WP_187975419.1">
    <property type="nucleotide sequence ID" value="NZ_CP046884.1"/>
</dbReference>
<feature type="compositionally biased region" description="Basic and acidic residues" evidence="1">
    <location>
        <begin position="248"/>
        <end position="274"/>
    </location>
</feature>
<dbReference type="Proteomes" id="UP000516320">
    <property type="component" value="Chromosome"/>
</dbReference>
<dbReference type="InterPro" id="IPR046672">
    <property type="entry name" value="DUF6542"/>
</dbReference>
<evidence type="ECO:0000256" key="1">
    <source>
        <dbReference type="SAM" id="MobiDB-lite"/>
    </source>
</evidence>
<feature type="transmembrane region" description="Helical" evidence="2">
    <location>
        <begin position="87"/>
        <end position="107"/>
    </location>
</feature>
<feature type="transmembrane region" description="Helical" evidence="2">
    <location>
        <begin position="127"/>
        <end position="153"/>
    </location>
</feature>
<feature type="compositionally biased region" description="Basic and acidic residues" evidence="1">
    <location>
        <begin position="193"/>
        <end position="220"/>
    </location>
</feature>
<organism evidence="3 4">
    <name type="scientific">Corynebacterium poyangense</name>
    <dbReference type="NCBI Taxonomy" id="2684405"/>
    <lineage>
        <taxon>Bacteria</taxon>
        <taxon>Bacillati</taxon>
        <taxon>Actinomycetota</taxon>
        <taxon>Actinomycetes</taxon>
        <taxon>Mycobacteriales</taxon>
        <taxon>Corynebacteriaceae</taxon>
        <taxon>Corynebacterium</taxon>
    </lineage>
</organism>
<dbReference type="Pfam" id="PF20177">
    <property type="entry name" value="DUF6542"/>
    <property type="match status" value="1"/>
</dbReference>
<keyword evidence="2" id="KW-0812">Transmembrane</keyword>